<evidence type="ECO:0000313" key="1">
    <source>
        <dbReference type="EMBL" id="OEH73982.1"/>
    </source>
</evidence>
<name>A0A1D3CS41_9EIME</name>
<dbReference type="Proteomes" id="UP000095192">
    <property type="component" value="Unassembled WGS sequence"/>
</dbReference>
<dbReference type="VEuPathDB" id="ToxoDB:LOC34618665"/>
<dbReference type="EMBL" id="JROU02002178">
    <property type="protein sequence ID" value="OEH73982.1"/>
    <property type="molecule type" value="Genomic_DNA"/>
</dbReference>
<evidence type="ECO:0000313" key="2">
    <source>
        <dbReference type="Proteomes" id="UP000095192"/>
    </source>
</evidence>
<accession>A0A1D3CS41</accession>
<protein>
    <submittedName>
        <fullName evidence="1">Uncharacterized protein</fullName>
    </submittedName>
</protein>
<reference evidence="1 2" key="1">
    <citation type="journal article" date="2016" name="BMC Genomics">
        <title>Comparative genomics reveals Cyclospora cayetanensis possesses coccidia-like metabolism and invasion components but unique surface antigens.</title>
        <authorList>
            <person name="Liu S."/>
            <person name="Wang L."/>
            <person name="Zheng H."/>
            <person name="Xu Z."/>
            <person name="Roellig D.M."/>
            <person name="Li N."/>
            <person name="Frace M.A."/>
            <person name="Tang K."/>
            <person name="Arrowood M.J."/>
            <person name="Moss D.M."/>
            <person name="Zhang L."/>
            <person name="Feng Y."/>
            <person name="Xiao L."/>
        </authorList>
    </citation>
    <scope>NUCLEOTIDE SEQUENCE [LARGE SCALE GENOMIC DNA]</scope>
    <source>
        <strain evidence="1 2">CHN_HEN01</strain>
    </source>
</reference>
<dbReference type="GeneID" id="34618665"/>
<dbReference type="AlphaFoldDB" id="A0A1D3CS41"/>
<organism evidence="1 2">
    <name type="scientific">Cyclospora cayetanensis</name>
    <dbReference type="NCBI Taxonomy" id="88456"/>
    <lineage>
        <taxon>Eukaryota</taxon>
        <taxon>Sar</taxon>
        <taxon>Alveolata</taxon>
        <taxon>Apicomplexa</taxon>
        <taxon>Conoidasida</taxon>
        <taxon>Coccidia</taxon>
        <taxon>Eucoccidiorida</taxon>
        <taxon>Eimeriorina</taxon>
        <taxon>Eimeriidae</taxon>
        <taxon>Cyclospora</taxon>
    </lineage>
</organism>
<proteinExistence type="predicted"/>
<keyword evidence="2" id="KW-1185">Reference proteome</keyword>
<dbReference type="VEuPathDB" id="ToxoDB:cyc_01701"/>
<dbReference type="OrthoDB" id="347259at2759"/>
<comment type="caution">
    <text evidence="1">The sequence shown here is derived from an EMBL/GenBank/DDBJ whole genome shotgun (WGS) entry which is preliminary data.</text>
</comment>
<gene>
    <name evidence="1" type="ORF">cyc_01701</name>
</gene>
<sequence length="305" mass="33980">MGNAKGPRARVNSDHTTPNRINHEPESEQYTLILNHGRLWQFVRANLSKHPLRKPIAPPAKPSSSSIKACLSSEENTNRADLDAWFEAEAMNNETEITESRELQDTVGVLTNFKEQASTKDVTGSLQEFLDCVKQLQGSVTKEFQVLSHALFKHSVGLTSATSFAEVQHHLTEIVHLSGPELGCVWSTVKVGVGLLTVFSGNLLIGSFVVALAVGSFGTSLMWKAYRDSRKKFLSFRKTREHETKLSAWTLRRRLPPLSSTIIRSKEQGECSVLFPNASRKEPTSTVCELLYEVLAEDDAWSVDR</sequence>